<dbReference type="RefSeq" id="XP_024671532.1">
    <property type="nucleotide sequence ID" value="XM_024812842.1"/>
</dbReference>
<evidence type="ECO:0000256" key="1">
    <source>
        <dbReference type="SAM" id="MobiDB-lite"/>
    </source>
</evidence>
<feature type="compositionally biased region" description="Polar residues" evidence="1">
    <location>
        <begin position="709"/>
        <end position="718"/>
    </location>
</feature>
<dbReference type="GeneID" id="36520002"/>
<gene>
    <name evidence="2" type="ORF">BDW47DRAFT_106781</name>
</gene>
<sequence>MELSAALQPCQLLLLSAHDVYARFKDLLGENPSDRVDAINDLLVDRITTQALPATLYTIWLPLAIRYNPQLLRAALQNQTSACIRDTAIKAVSRLFHGPQWKSAGWNALGGADGLASIFEAAPVSEVRALAKAISRCRFSQDDGTRTDCVERLLQRLSQGSDRPLFVALSPLYALSSGPFVKDAVSNLPDTPDVGPLLKRLAPLHADVLRQMAVGRIPAPWHVRLSILEVCQTALIGSPTSYTSVRDSVPAGLVPGMTFVLDLCDVLAEDPSLRRDFHDLEDYIREAFRVAARRHAPFDRVVPFFTSIVKYPSCVFLKSSLDSAVARELRRCWSLVAAGKSSPDITFFMKGIAHPDHPSHPRPEHRLDLENALTDFLRRHPDRRLPRKQRHDTFITMRDVLLDVSRPARRRFLEYLVGLSDGLCYDPVYETTPFTFDFQANPPKPRERQLVPVWHYDVLCILPAADSQVIFERMLAIHGCKGFVPTANGLDYSQQCRLKAQWEAEGTEALVMGRQLFLNLKKHAESQRDATERSSASRAAVQVAFDTYNLDLCREAVLWTRRFIRDPVVFPDIMSKTILTRDNACLGCVDMPSSRLPKDMAALRATVKSAHKVLSALLETVLLALCEPIDHRSFTRGIASFLRRLVAARIRGINRYRRAGVGSEAEIVDALLMPLVPILIAWERTSENPQRSSTDDEEEVSTDKEEEASTSQQNNGMISSEKESWTDDDGYLHSLELPPQCSPAVLRFFDEYARHRNDLHRAQRVNLFSDVADLDEGWPQGLQFQCLLPGRPWFAFALKHPETAPYMAGRINTVLEASPRVVFVPQPQHDEIVDDDHVDSIPVAVCALIDMHQNKRAKTDAIRALWDTYQSRKDEYGKYFPVLRDYLVNLLEEELLFEAANFVRPPRLAQAASYLPSTNPTALTAWDPTSSVLEEAQPAADELSNLKERRLATNLLYYQLQGELDSENYIPYDDTPLWHLSNRHWAWPKLRFERALAGSHVVRKMTLPAREATIVSALLYLELAMHNLHAEKTPTDTQSRESSPLAAPFPDADTVRYPAMYIKKDFLEVAWDDVGKAMGRCLDVLRASMYAVPSKLVSALLDRVLDALETLERPHGVFKVVLRTAFALIQAFVLSDSPELAVAPVLRVIESFPSESAYHRCMKLLSLCRRLRPDSVAAFLERFSGFVCEKLVEQQCRDPQKQQSPRLTPKTNAPNYVKITTVKMLAQLLSQADFLPLDTTLRILGDVFHSTHHIDIRTQIVKAALNLFDPVRGSPAGLDRLFTFIKSIAHEIAQEPSEMDSAGDVSAWTTALPNVSSIKERPGLQVLIEAQAKLPPALHAKYVQHVLLPFVTASENTHNVWMDAFLAPLGLSRAELGIPSFGPFDPYLIDTILSKWSIYLPARYLLTKHNEWALTHTLHWQSYATIGDTLATSNPEYRQTNAGQHWEELVSRLHETDPISILFPLLRDDALLTPLVADGITRKTVVSEFACRTRQIARYPAQYFPKAGKMRVTLDPLISSLKQLRAFRVTKEDIGAESRRTRYTVTDEALRSVMDYVASLRDITDHKPPVLPTPFELEVLVLPSPVYIPDAEREDRLTQFVEAMVEMISTRVSSLALVLEFAALESVVDEVIAEDIVRVVELLNASRGQHRLGALERGLVVKLAQRLVNRLSDDEVRLCQGLRPLVDDWRRDEDESVSRIGWGVCID</sequence>
<evidence type="ECO:0000313" key="2">
    <source>
        <dbReference type="EMBL" id="PLB37520.1"/>
    </source>
</evidence>
<protein>
    <submittedName>
        <fullName evidence="2">Uncharacterized protein</fullName>
    </submittedName>
</protein>
<dbReference type="Proteomes" id="UP000234585">
    <property type="component" value="Unassembled WGS sequence"/>
</dbReference>
<dbReference type="InterPro" id="IPR016024">
    <property type="entry name" value="ARM-type_fold"/>
</dbReference>
<reference evidence="2 3" key="1">
    <citation type="submission" date="2017-12" db="EMBL/GenBank/DDBJ databases">
        <authorList>
            <consortium name="DOE Joint Genome Institute"/>
            <person name="Haridas S."/>
            <person name="Kjaerbolling I."/>
            <person name="Vesth T.C."/>
            <person name="Frisvad J.C."/>
            <person name="Nybo J.L."/>
            <person name="Theobald S."/>
            <person name="Kuo A."/>
            <person name="Bowyer P."/>
            <person name="Matsuda Y."/>
            <person name="Mondo S."/>
            <person name="Lyhne E.K."/>
            <person name="Kogle M.E."/>
            <person name="Clum A."/>
            <person name="Lipzen A."/>
            <person name="Salamov A."/>
            <person name="Ngan C.Y."/>
            <person name="Daum C."/>
            <person name="Chiniquy J."/>
            <person name="Barry K."/>
            <person name="LaButti K."/>
            <person name="Simmons B.A."/>
            <person name="Magnuson J.K."/>
            <person name="Mortensen U.H."/>
            <person name="Larsen T.O."/>
            <person name="Grigoriev I.V."/>
            <person name="Baker S.E."/>
            <person name="Andersen M.R."/>
            <person name="Nordberg H.P."/>
            <person name="Cantor M.N."/>
            <person name="Hua S.X."/>
        </authorList>
    </citation>
    <scope>NUCLEOTIDE SEQUENCE [LARGE SCALE GENOMIC DNA]</scope>
    <source>
        <strain evidence="2 3">CBS 102.13</strain>
    </source>
</reference>
<dbReference type="SUPFAM" id="SSF48371">
    <property type="entry name" value="ARM repeat"/>
    <property type="match status" value="1"/>
</dbReference>
<accession>A0A2I2FA63</accession>
<name>A0A2I2FA63_ASPCN</name>
<organism evidence="2 3">
    <name type="scientific">Aspergillus candidus</name>
    <dbReference type="NCBI Taxonomy" id="41067"/>
    <lineage>
        <taxon>Eukaryota</taxon>
        <taxon>Fungi</taxon>
        <taxon>Dikarya</taxon>
        <taxon>Ascomycota</taxon>
        <taxon>Pezizomycotina</taxon>
        <taxon>Eurotiomycetes</taxon>
        <taxon>Eurotiomycetidae</taxon>
        <taxon>Eurotiales</taxon>
        <taxon>Aspergillaceae</taxon>
        <taxon>Aspergillus</taxon>
        <taxon>Aspergillus subgen. Circumdati</taxon>
    </lineage>
</organism>
<proteinExistence type="predicted"/>
<dbReference type="STRING" id="41067.A0A2I2FA63"/>
<dbReference type="OrthoDB" id="2549237at2759"/>
<feature type="region of interest" description="Disordered" evidence="1">
    <location>
        <begin position="686"/>
        <end position="723"/>
    </location>
</feature>
<keyword evidence="3" id="KW-1185">Reference proteome</keyword>
<evidence type="ECO:0000313" key="3">
    <source>
        <dbReference type="Proteomes" id="UP000234585"/>
    </source>
</evidence>
<feature type="compositionally biased region" description="Acidic residues" evidence="1">
    <location>
        <begin position="695"/>
        <end position="708"/>
    </location>
</feature>
<dbReference type="EMBL" id="KZ559142">
    <property type="protein sequence ID" value="PLB37520.1"/>
    <property type="molecule type" value="Genomic_DNA"/>
</dbReference>